<feature type="transmembrane region" description="Helical" evidence="9">
    <location>
        <begin position="341"/>
        <end position="359"/>
    </location>
</feature>
<keyword evidence="3 8" id="KW-1003">Cell membrane</keyword>
<name>A0A3Q8S7K2_9FIRM</name>
<keyword evidence="4 8" id="KW-0762">Sugar transport</keyword>
<organism evidence="11 12">
    <name type="scientific">Erysipelothrix piscisicarius</name>
    <dbReference type="NCBI Taxonomy" id="2485784"/>
    <lineage>
        <taxon>Bacteria</taxon>
        <taxon>Bacillati</taxon>
        <taxon>Bacillota</taxon>
        <taxon>Erysipelotrichia</taxon>
        <taxon>Erysipelotrichales</taxon>
        <taxon>Erysipelotrichaceae</taxon>
        <taxon>Erysipelothrix</taxon>
    </lineage>
</organism>
<feature type="transmembrane region" description="Helical" evidence="9">
    <location>
        <begin position="102"/>
        <end position="121"/>
    </location>
</feature>
<dbReference type="NCBIfam" id="TIGR00410">
    <property type="entry name" value="lacE"/>
    <property type="match status" value="1"/>
</dbReference>
<dbReference type="Proteomes" id="UP000278804">
    <property type="component" value="Chromosome"/>
</dbReference>
<evidence type="ECO:0000256" key="5">
    <source>
        <dbReference type="ARBA" id="ARBA00022692"/>
    </source>
</evidence>
<evidence type="ECO:0000313" key="12">
    <source>
        <dbReference type="Proteomes" id="UP000278804"/>
    </source>
</evidence>
<evidence type="ECO:0000259" key="10">
    <source>
        <dbReference type="PROSITE" id="PS51105"/>
    </source>
</evidence>
<dbReference type="RefSeq" id="WP_125164280.1">
    <property type="nucleotide sequence ID" value="NZ_CP034234.1"/>
</dbReference>
<evidence type="ECO:0000256" key="4">
    <source>
        <dbReference type="ARBA" id="ARBA00022597"/>
    </source>
</evidence>
<evidence type="ECO:0000256" key="2">
    <source>
        <dbReference type="ARBA" id="ARBA00022448"/>
    </source>
</evidence>
<feature type="transmembrane region" description="Helical" evidence="9">
    <location>
        <begin position="70"/>
        <end position="90"/>
    </location>
</feature>
<proteinExistence type="predicted"/>
<evidence type="ECO:0000256" key="7">
    <source>
        <dbReference type="ARBA" id="ARBA00023136"/>
    </source>
</evidence>
<dbReference type="InterPro" id="IPR003352">
    <property type="entry name" value="PTS_EIIC"/>
</dbReference>
<gene>
    <name evidence="11" type="ORF">EEI45_04370</name>
</gene>
<keyword evidence="2 8" id="KW-0813">Transport</keyword>
<reference evidence="11 12" key="1">
    <citation type="journal article" date="2020" name="Int. J. Syst. Evol. Microbiol.">
        <title>Description of Erysipelothrix piscisicarius sp. nov., an emergent fish pathogen, and assessment of virulence using a tiger barb (Puntigrus tetrazona) infection model.</title>
        <authorList>
            <person name="Pomaranski E.K."/>
            <person name="Griffin M.J."/>
            <person name="Camus A.C."/>
            <person name="Armwood A.R."/>
            <person name="Shelley J."/>
            <person name="Waldbieser G.C."/>
            <person name="LaFrentz B.R."/>
            <person name="Garcia J.C."/>
            <person name="Yanong R."/>
            <person name="Soto E."/>
        </authorList>
    </citation>
    <scope>NUCLEOTIDE SEQUENCE [LARGE SCALE GENOMIC DNA]</scope>
    <source>
        <strain evidence="11 12">15TAL0474</strain>
    </source>
</reference>
<feature type="transmembrane region" description="Helical" evidence="9">
    <location>
        <begin position="284"/>
        <end position="304"/>
    </location>
</feature>
<sequence length="426" mass="45988">MDAFVKFLDEKLSAPMAKLANQRHLRAIRDGIIATLPLIVVGSFFLILAAPPLPQSWKLYQFLTGHAAKILLPFRLSMAIMTLYATFGIGSSLAKSYDLDELSGGILATAAFLLTFIPINIPADAGLEVSGWVLPMANLGGAGMFVGIITSILAVEIFRWTDKSNFKISMPPQVPTSVARSFEALVPTAIILVLMATITYWIGFNWHTFIAGLVKPIVHAADTLPSVLIIVFLVTFFWSFGIHGVSIIGTLARPIWLQLLDNNTAASVAGQALPAISAEPFYQWFIWIGGSGATIGLAIAMAFFSKSAYAKSLGKTAFIPACFNINEPIIFGAPIVMNPILIIPFIITPLVGTVIAWLATSAGLVNRVIVTAPWTLPGPIGAYIATGGDYRAAILNILLIVISVVIYYPFFKIYDNKLLEEERVGS</sequence>
<protein>
    <recommendedName>
        <fullName evidence="8">Permease IIC component</fullName>
    </recommendedName>
</protein>
<dbReference type="EMBL" id="CP034234">
    <property type="protein sequence ID" value="AZK44094.1"/>
    <property type="molecule type" value="Genomic_DNA"/>
</dbReference>
<dbReference type="GO" id="GO:0008982">
    <property type="term" value="F:protein-N(PI)-phosphohistidine-sugar phosphotransferase activity"/>
    <property type="evidence" value="ECO:0007669"/>
    <property type="project" value="UniProtKB-UniRule"/>
</dbReference>
<evidence type="ECO:0000256" key="3">
    <source>
        <dbReference type="ARBA" id="ARBA00022475"/>
    </source>
</evidence>
<dbReference type="PIRSF" id="PIRSF006351">
    <property type="entry name" value="PTS_EIIC-Cellobiose"/>
    <property type="match status" value="1"/>
</dbReference>
<feature type="transmembrane region" description="Helical" evidence="9">
    <location>
        <begin position="31"/>
        <end position="50"/>
    </location>
</feature>
<dbReference type="KEGG" id="eri:EEI45_04370"/>
<feature type="transmembrane region" description="Helical" evidence="9">
    <location>
        <begin position="390"/>
        <end position="410"/>
    </location>
</feature>
<keyword evidence="5 9" id="KW-0812">Transmembrane</keyword>
<feature type="transmembrane region" description="Helical" evidence="9">
    <location>
        <begin position="224"/>
        <end position="248"/>
    </location>
</feature>
<dbReference type="PANTHER" id="PTHR33989">
    <property type="match status" value="1"/>
</dbReference>
<dbReference type="InterPro" id="IPR051088">
    <property type="entry name" value="PTS_Sugar-EIIC/EIIB"/>
</dbReference>
<feature type="domain" description="PTS EIIC type-3" evidence="10">
    <location>
        <begin position="8"/>
        <end position="410"/>
    </location>
</feature>
<evidence type="ECO:0000313" key="11">
    <source>
        <dbReference type="EMBL" id="AZK44094.1"/>
    </source>
</evidence>
<evidence type="ECO:0000256" key="6">
    <source>
        <dbReference type="ARBA" id="ARBA00022989"/>
    </source>
</evidence>
<dbReference type="InterPro" id="IPR004501">
    <property type="entry name" value="PTS_EIIC_3"/>
</dbReference>
<comment type="subcellular location">
    <subcellularLocation>
        <location evidence="1">Cell membrane</location>
        <topology evidence="1">Multi-pass membrane protein</topology>
    </subcellularLocation>
</comment>
<keyword evidence="7 8" id="KW-0472">Membrane</keyword>
<keyword evidence="6 9" id="KW-1133">Transmembrane helix</keyword>
<dbReference type="PANTHER" id="PTHR33989:SF11">
    <property type="entry name" value="LICHENAN PERMEASE IIC COMPONENT"/>
    <property type="match status" value="1"/>
</dbReference>
<dbReference type="GO" id="GO:0005886">
    <property type="term" value="C:plasma membrane"/>
    <property type="evidence" value="ECO:0007669"/>
    <property type="project" value="UniProtKB-SubCell"/>
</dbReference>
<comment type="function">
    <text evidence="8">The phosphoenolpyruvate-dependent sugar phosphotransferase system (PTS), a major carbohydrate active -transport system, catalyzes the phosphorylation of incoming sugar substrates concomitant with their translocation across the cell membrane.</text>
</comment>
<dbReference type="InterPro" id="IPR004796">
    <property type="entry name" value="PTS_IIC_cello"/>
</dbReference>
<feature type="transmembrane region" description="Helical" evidence="9">
    <location>
        <begin position="364"/>
        <end position="384"/>
    </location>
</feature>
<dbReference type="GO" id="GO:0009401">
    <property type="term" value="P:phosphoenolpyruvate-dependent sugar phosphotransferase system"/>
    <property type="evidence" value="ECO:0007669"/>
    <property type="project" value="InterPro"/>
</dbReference>
<feature type="transmembrane region" description="Helical" evidence="9">
    <location>
        <begin position="141"/>
        <end position="161"/>
    </location>
</feature>
<dbReference type="PROSITE" id="PS51105">
    <property type="entry name" value="PTS_EIIC_TYPE_3"/>
    <property type="match status" value="1"/>
</dbReference>
<dbReference type="Pfam" id="PF02378">
    <property type="entry name" value="PTS_EIIC"/>
    <property type="match status" value="1"/>
</dbReference>
<evidence type="ECO:0000256" key="8">
    <source>
        <dbReference type="PIRNR" id="PIRNR006351"/>
    </source>
</evidence>
<dbReference type="AlphaFoldDB" id="A0A3Q8S7K2"/>
<evidence type="ECO:0000256" key="1">
    <source>
        <dbReference type="ARBA" id="ARBA00004651"/>
    </source>
</evidence>
<evidence type="ECO:0000256" key="9">
    <source>
        <dbReference type="SAM" id="Phobius"/>
    </source>
</evidence>
<feature type="transmembrane region" description="Helical" evidence="9">
    <location>
        <begin position="182"/>
        <end position="204"/>
    </location>
</feature>
<keyword evidence="12" id="KW-1185">Reference proteome</keyword>
<dbReference type="GO" id="GO:1901264">
    <property type="term" value="P:carbohydrate derivative transport"/>
    <property type="evidence" value="ECO:0007669"/>
    <property type="project" value="TreeGrafter"/>
</dbReference>
<accession>A0A3Q8S7K2</accession>